<dbReference type="KEGG" id="phl:KKY_216"/>
<dbReference type="AlphaFoldDB" id="G4R7W6"/>
<keyword evidence="3" id="KW-1185">Reference proteome</keyword>
<reference evidence="2 3" key="1">
    <citation type="journal article" date="2012" name="J. Bacteriol.">
        <title>Complete genome sequence of Pelagibacterium halotolerans B2T.</title>
        <authorList>
            <person name="Huo Y.Y."/>
            <person name="Cheng H."/>
            <person name="Han X.F."/>
            <person name="Jiang X.W."/>
            <person name="Sun C."/>
            <person name="Zhang X.Q."/>
            <person name="Zhu X.F."/>
            <person name="Liu Y.F."/>
            <person name="Li P.F."/>
            <person name="Ni P.X."/>
            <person name="Wu M."/>
        </authorList>
    </citation>
    <scope>NUCLEOTIDE SEQUENCE [LARGE SCALE GENOMIC DNA]</scope>
    <source>
        <strain evidence="3">DSM 22347 / JCM 15775 / CGMCC 1.7692 / B2</strain>
    </source>
</reference>
<evidence type="ECO:0000313" key="3">
    <source>
        <dbReference type="Proteomes" id="UP000008850"/>
    </source>
</evidence>
<gene>
    <name evidence="2" type="ordered locus">KKY_216</name>
</gene>
<accession>G4R7W6</accession>
<name>G4R7W6_PELHB</name>
<dbReference type="Proteomes" id="UP000008850">
    <property type="component" value="Chromosome"/>
</dbReference>
<feature type="region of interest" description="Disordered" evidence="1">
    <location>
        <begin position="39"/>
        <end position="62"/>
    </location>
</feature>
<dbReference type="EMBL" id="CP003075">
    <property type="protein sequence ID" value="AEQ50261.1"/>
    <property type="molecule type" value="Genomic_DNA"/>
</dbReference>
<feature type="region of interest" description="Disordered" evidence="1">
    <location>
        <begin position="1"/>
        <end position="26"/>
    </location>
</feature>
<dbReference type="STRING" id="1082931.KKY_216"/>
<organism evidence="2 3">
    <name type="scientific">Pelagibacterium halotolerans (strain DSM 22347 / JCM 15775 / CGMCC 1.7692 / B2)</name>
    <dbReference type="NCBI Taxonomy" id="1082931"/>
    <lineage>
        <taxon>Bacteria</taxon>
        <taxon>Pseudomonadati</taxon>
        <taxon>Pseudomonadota</taxon>
        <taxon>Alphaproteobacteria</taxon>
        <taxon>Hyphomicrobiales</taxon>
        <taxon>Devosiaceae</taxon>
        <taxon>Pelagibacterium</taxon>
    </lineage>
</organism>
<evidence type="ECO:0000313" key="2">
    <source>
        <dbReference type="EMBL" id="AEQ50261.1"/>
    </source>
</evidence>
<sequence>MGAATGQYDASSFSRIPGTRPGMTAMDFVPCRATSQACHPGIYSRGPAKGLSANRHTNGTPQ</sequence>
<protein>
    <submittedName>
        <fullName evidence="2">Uncharacterized protein</fullName>
    </submittedName>
</protein>
<proteinExistence type="predicted"/>
<evidence type="ECO:0000256" key="1">
    <source>
        <dbReference type="SAM" id="MobiDB-lite"/>
    </source>
</evidence>
<dbReference type="HOGENOM" id="CLU_2900189_0_0_5"/>